<comment type="caution">
    <text evidence="4">The sequence shown here is derived from an EMBL/GenBank/DDBJ whole genome shotgun (WGS) entry which is preliminary data.</text>
</comment>
<dbReference type="GO" id="GO:0003735">
    <property type="term" value="F:structural constituent of ribosome"/>
    <property type="evidence" value="ECO:0007669"/>
    <property type="project" value="InterPro"/>
</dbReference>
<evidence type="ECO:0000256" key="2">
    <source>
        <dbReference type="ARBA" id="ARBA00022980"/>
    </source>
</evidence>
<dbReference type="Pfam" id="PF00366">
    <property type="entry name" value="Ribosomal_S17"/>
    <property type="match status" value="1"/>
</dbReference>
<dbReference type="Gene3D" id="2.40.50.140">
    <property type="entry name" value="Nucleic acid-binding proteins"/>
    <property type="match status" value="1"/>
</dbReference>
<reference evidence="4 5" key="1">
    <citation type="journal article" date="2016" name="Nat. Commun.">
        <title>Thousands of microbial genomes shed light on interconnected biogeochemical processes in an aquifer system.</title>
        <authorList>
            <person name="Anantharaman K."/>
            <person name="Brown C.T."/>
            <person name="Hug L.A."/>
            <person name="Sharon I."/>
            <person name="Castelle C.J."/>
            <person name="Probst A.J."/>
            <person name="Thomas B.C."/>
            <person name="Singh A."/>
            <person name="Wilkins M.J."/>
            <person name="Karaoz U."/>
            <person name="Brodie E.L."/>
            <person name="Williams K.H."/>
            <person name="Hubbard S.S."/>
            <person name="Banfield J.F."/>
        </authorList>
    </citation>
    <scope>NUCLEOTIDE SEQUENCE [LARGE SCALE GENOMIC DNA]</scope>
</reference>
<evidence type="ECO:0000313" key="5">
    <source>
        <dbReference type="Proteomes" id="UP000178771"/>
    </source>
</evidence>
<dbReference type="SUPFAM" id="SSF50249">
    <property type="entry name" value="Nucleic acid-binding proteins"/>
    <property type="match status" value="1"/>
</dbReference>
<keyword evidence="2 4" id="KW-0689">Ribosomal protein</keyword>
<sequence>MSKRLLSGVIASIIQPVTAVVEVKSAKVHKKYGKRYRSTKKYMADIRDNKVNVGDRVLIEEHSPISRTKKWIVKSNEKTSNSDSKGLDK</sequence>
<organism evidence="4 5">
    <name type="scientific">candidate division WWE3 bacterium RIFCSPLOWO2_01_FULL_39_13</name>
    <dbReference type="NCBI Taxonomy" id="1802624"/>
    <lineage>
        <taxon>Bacteria</taxon>
        <taxon>Katanobacteria</taxon>
    </lineage>
</organism>
<dbReference type="GO" id="GO:0006412">
    <property type="term" value="P:translation"/>
    <property type="evidence" value="ECO:0007669"/>
    <property type="project" value="InterPro"/>
</dbReference>
<protein>
    <submittedName>
        <fullName evidence="4">30S ribosomal protein S17</fullName>
    </submittedName>
</protein>
<proteinExistence type="inferred from homology"/>
<comment type="similarity">
    <text evidence="1">Belongs to the universal ribosomal protein uS17 family.</text>
</comment>
<dbReference type="InterPro" id="IPR012340">
    <property type="entry name" value="NA-bd_OB-fold"/>
</dbReference>
<dbReference type="PANTHER" id="PTHR10744:SF1">
    <property type="entry name" value="SMALL RIBOSOMAL SUBUNIT PROTEIN US17M"/>
    <property type="match status" value="1"/>
</dbReference>
<keyword evidence="3" id="KW-0687">Ribonucleoprotein</keyword>
<dbReference type="STRING" id="1802624.A2982_01625"/>
<dbReference type="AlphaFoldDB" id="A0A1F4V4Q0"/>
<dbReference type="CDD" id="cd00364">
    <property type="entry name" value="Ribosomal_uS17"/>
    <property type="match status" value="1"/>
</dbReference>
<evidence type="ECO:0000256" key="1">
    <source>
        <dbReference type="ARBA" id="ARBA00010254"/>
    </source>
</evidence>
<dbReference type="EMBL" id="MEVH01000005">
    <property type="protein sequence ID" value="OGC52168.1"/>
    <property type="molecule type" value="Genomic_DNA"/>
</dbReference>
<gene>
    <name evidence="4" type="ORF">A2982_01625</name>
</gene>
<name>A0A1F4V4Q0_UNCKA</name>
<dbReference type="PANTHER" id="PTHR10744">
    <property type="entry name" value="40S RIBOSOMAL PROTEIN S11 FAMILY MEMBER"/>
    <property type="match status" value="1"/>
</dbReference>
<evidence type="ECO:0000256" key="3">
    <source>
        <dbReference type="ARBA" id="ARBA00023274"/>
    </source>
</evidence>
<dbReference type="InterPro" id="IPR000266">
    <property type="entry name" value="Ribosomal_uS17"/>
</dbReference>
<accession>A0A1F4V4Q0</accession>
<dbReference type="Proteomes" id="UP000178771">
    <property type="component" value="Unassembled WGS sequence"/>
</dbReference>
<dbReference type="PRINTS" id="PR00973">
    <property type="entry name" value="RIBOSOMALS17"/>
</dbReference>
<evidence type="ECO:0000313" key="4">
    <source>
        <dbReference type="EMBL" id="OGC52168.1"/>
    </source>
</evidence>
<dbReference type="GO" id="GO:0022627">
    <property type="term" value="C:cytosolic small ribosomal subunit"/>
    <property type="evidence" value="ECO:0007669"/>
    <property type="project" value="TreeGrafter"/>
</dbReference>